<sequence>MLNQGKRLDNNENTTRHTNVNKYRNFSFVVIILIALFLWGWGLLNIFLGFQSTGLGFISLGFAVLALFLVFEARTIADESDKKMEIISNSSFLEIVSHLQDNTKLNLNNLSNIQIRTSLLLQWRHGLVRLTKLKKWASPSERDNAAFPFITLMESYPWNRNIVKNFEINWIIPIYKNIRKLDPSQEHLNKLMELFKDNVAYSVDEMDFNEMIDRVQNVIRVFNPQDDFQ</sequence>
<dbReference type="AlphaFoldDB" id="X1TT44"/>
<evidence type="ECO:0000313" key="2">
    <source>
        <dbReference type="EMBL" id="GAJ08488.1"/>
    </source>
</evidence>
<keyword evidence="1" id="KW-0812">Transmembrane</keyword>
<dbReference type="EMBL" id="BARW01026714">
    <property type="protein sequence ID" value="GAJ08488.1"/>
    <property type="molecule type" value="Genomic_DNA"/>
</dbReference>
<keyword evidence="1" id="KW-0472">Membrane</keyword>
<comment type="caution">
    <text evidence="2">The sequence shown here is derived from an EMBL/GenBank/DDBJ whole genome shotgun (WGS) entry which is preliminary data.</text>
</comment>
<organism evidence="2">
    <name type="scientific">marine sediment metagenome</name>
    <dbReference type="NCBI Taxonomy" id="412755"/>
    <lineage>
        <taxon>unclassified sequences</taxon>
        <taxon>metagenomes</taxon>
        <taxon>ecological metagenomes</taxon>
    </lineage>
</organism>
<gene>
    <name evidence="2" type="ORF">S12H4_43515</name>
</gene>
<feature type="non-terminal residue" evidence="2">
    <location>
        <position position="229"/>
    </location>
</feature>
<feature type="transmembrane region" description="Helical" evidence="1">
    <location>
        <begin position="54"/>
        <end position="73"/>
    </location>
</feature>
<feature type="transmembrane region" description="Helical" evidence="1">
    <location>
        <begin position="26"/>
        <end position="48"/>
    </location>
</feature>
<evidence type="ECO:0000256" key="1">
    <source>
        <dbReference type="SAM" id="Phobius"/>
    </source>
</evidence>
<reference evidence="2" key="1">
    <citation type="journal article" date="2014" name="Front. Microbiol.">
        <title>High frequency of phylogenetically diverse reductive dehalogenase-homologous genes in deep subseafloor sedimentary metagenomes.</title>
        <authorList>
            <person name="Kawai M."/>
            <person name="Futagami T."/>
            <person name="Toyoda A."/>
            <person name="Takaki Y."/>
            <person name="Nishi S."/>
            <person name="Hori S."/>
            <person name="Arai W."/>
            <person name="Tsubouchi T."/>
            <person name="Morono Y."/>
            <person name="Uchiyama I."/>
            <person name="Ito T."/>
            <person name="Fujiyama A."/>
            <person name="Inagaki F."/>
            <person name="Takami H."/>
        </authorList>
    </citation>
    <scope>NUCLEOTIDE SEQUENCE</scope>
    <source>
        <strain evidence="2">Expedition CK06-06</strain>
    </source>
</reference>
<proteinExistence type="predicted"/>
<protein>
    <submittedName>
        <fullName evidence="2">Uncharacterized protein</fullName>
    </submittedName>
</protein>
<name>X1TT44_9ZZZZ</name>
<accession>X1TT44</accession>
<keyword evidence="1" id="KW-1133">Transmembrane helix</keyword>